<comment type="caution">
    <text evidence="1">The sequence shown here is derived from an EMBL/GenBank/DDBJ whole genome shotgun (WGS) entry which is preliminary data.</text>
</comment>
<dbReference type="EMBL" id="JARVKM010000001">
    <property type="protein sequence ID" value="KAK9783682.1"/>
    <property type="molecule type" value="Genomic_DNA"/>
</dbReference>
<gene>
    <name evidence="1" type="ORF">SCAR479_00241</name>
</gene>
<dbReference type="PANTHER" id="PTHR43135">
    <property type="entry name" value="ALPHA-D-RIBOSE 1-METHYLPHOSPHONATE 5-TRIPHOSPHATE DIPHOSPHATASE"/>
    <property type="match status" value="1"/>
</dbReference>
<dbReference type="Gene3D" id="2.30.40.10">
    <property type="entry name" value="Urease, subunit C, domain 1"/>
    <property type="match status" value="1"/>
</dbReference>
<dbReference type="InterPro" id="IPR011059">
    <property type="entry name" value="Metal-dep_hydrolase_composite"/>
</dbReference>
<organism evidence="1 2">
    <name type="scientific">Seiridium cardinale</name>
    <dbReference type="NCBI Taxonomy" id="138064"/>
    <lineage>
        <taxon>Eukaryota</taxon>
        <taxon>Fungi</taxon>
        <taxon>Dikarya</taxon>
        <taxon>Ascomycota</taxon>
        <taxon>Pezizomycotina</taxon>
        <taxon>Sordariomycetes</taxon>
        <taxon>Xylariomycetidae</taxon>
        <taxon>Amphisphaeriales</taxon>
        <taxon>Sporocadaceae</taxon>
        <taxon>Seiridium</taxon>
    </lineage>
</organism>
<sequence>MTVVIRADRVVLNSKDDLISDGVVVIEGQNILLEYSLKSATVKHLGDVTLMPGLFDCHVHLQMGPSDVSTSSAINLEDDALLRLIARNASKLLDAGATTCRDLGSRDLTTASILISTGGFMTAGSHPSQARFSPDEMAAIRDEATKHGLSITTHATGMQGIDRAADAHFDCIEHCASINPDSKAEFDPVVAQKLVDGNIAMREIRIRLVTGTDSGSGLCRFERYAAGLTVLADAGYTSRRLEAGFAADLATFAGNPLEDVTAYGEPRFVMALGREHGLSPIEPLGDIKEKADLTLKLLREGAGINK</sequence>
<dbReference type="Gene3D" id="3.20.20.140">
    <property type="entry name" value="Metal-dependent hydrolases"/>
    <property type="match status" value="2"/>
</dbReference>
<dbReference type="InterPro" id="IPR032466">
    <property type="entry name" value="Metal_Hydrolase"/>
</dbReference>
<evidence type="ECO:0008006" key="3">
    <source>
        <dbReference type="Google" id="ProtNLM"/>
    </source>
</evidence>
<dbReference type="SUPFAM" id="SSF51338">
    <property type="entry name" value="Composite domain of metallo-dependent hydrolases"/>
    <property type="match status" value="2"/>
</dbReference>
<keyword evidence="2" id="KW-1185">Reference proteome</keyword>
<name>A0ABR2Y9M6_9PEZI</name>
<dbReference type="InterPro" id="IPR051781">
    <property type="entry name" value="Metallo-dep_Hydrolase"/>
</dbReference>
<reference evidence="1 2" key="1">
    <citation type="submission" date="2024-02" db="EMBL/GenBank/DDBJ databases">
        <title>First draft genome assembly of two strains of Seiridium cardinale.</title>
        <authorList>
            <person name="Emiliani G."/>
            <person name="Scali E."/>
        </authorList>
    </citation>
    <scope>NUCLEOTIDE SEQUENCE [LARGE SCALE GENOMIC DNA]</scope>
    <source>
        <strain evidence="1 2">BM-138-000479</strain>
    </source>
</reference>
<dbReference type="SUPFAM" id="SSF51556">
    <property type="entry name" value="Metallo-dependent hydrolases"/>
    <property type="match status" value="1"/>
</dbReference>
<dbReference type="Proteomes" id="UP001465668">
    <property type="component" value="Unassembled WGS sequence"/>
</dbReference>
<evidence type="ECO:0000313" key="2">
    <source>
        <dbReference type="Proteomes" id="UP001465668"/>
    </source>
</evidence>
<dbReference type="PANTHER" id="PTHR43135:SF3">
    <property type="entry name" value="ALPHA-D-RIBOSE 1-METHYLPHOSPHONATE 5-TRIPHOSPHATE DIPHOSPHATASE"/>
    <property type="match status" value="1"/>
</dbReference>
<accession>A0ABR2Y9M6</accession>
<proteinExistence type="predicted"/>
<protein>
    <recommendedName>
        <fullName evidence="3">Amidohydrolase-related domain-containing protein</fullName>
    </recommendedName>
</protein>
<evidence type="ECO:0000313" key="1">
    <source>
        <dbReference type="EMBL" id="KAK9783682.1"/>
    </source>
</evidence>